<dbReference type="PANTHER" id="PTHR31362:SF0">
    <property type="entry name" value="EXOSTOSIN DOMAIN-CONTAINING PROTEIN-RELATED"/>
    <property type="match status" value="1"/>
</dbReference>
<dbReference type="PANTHER" id="PTHR31362">
    <property type="entry name" value="GLYCOSYLTRANSFERASE STELLO1-RELATED"/>
    <property type="match status" value="1"/>
</dbReference>
<dbReference type="Proteomes" id="UP000002630">
    <property type="component" value="Linkage Group LG12"/>
</dbReference>
<name>D7FLI5_ECTSI</name>
<sequence length="400" mass="43726">MEKVRTYEGARLPAPEAMFPAPLDSEKCERWAVLTSIFEPTDTVRQLGAAEDWCVVVVGDQNGPAEYNVEGVIYLTPQDQEQLPYRIVPLLPWNHFGRKNIGYLYAVHHGATVIYDVDDDNALIHPEAGVPHALSPVTPASTTSFAVGPEAFVHNPYGCFGGPGNVWPRGFPLDSINDADSNRCDEVAVDSAGESAAPEEGWRLGVVQALANHDPDVDAVYRLTYPPGGLPFDFEVPDPVPEGMSSLKIVPPAAFTPYNAQATLHFPPAFWGMLLPVTVHGRVSDIWRSYFTQTLLTSTGAVTAFAPAWVEQIRNPHNYLADFQAELPLYEQSGALVAFLDGHRRQSVAASEAGVGLPERIDALMVEMYEYGVLEQADVQLSQAWLEDLYSVGYNPNSTG</sequence>
<keyword evidence="2" id="KW-1185">Reference proteome</keyword>
<reference evidence="1 2" key="1">
    <citation type="journal article" date="2010" name="Nature">
        <title>The Ectocarpus genome and the independent evolution of multicellularity in brown algae.</title>
        <authorList>
            <person name="Cock J.M."/>
            <person name="Sterck L."/>
            <person name="Rouze P."/>
            <person name="Scornet D."/>
            <person name="Allen A.E."/>
            <person name="Amoutzias G."/>
            <person name="Anthouard V."/>
            <person name="Artiguenave F."/>
            <person name="Aury J.M."/>
            <person name="Badger J.H."/>
            <person name="Beszteri B."/>
            <person name="Billiau K."/>
            <person name="Bonnet E."/>
            <person name="Bothwell J.H."/>
            <person name="Bowler C."/>
            <person name="Boyen C."/>
            <person name="Brownlee C."/>
            <person name="Carrano C.J."/>
            <person name="Charrier B."/>
            <person name="Cho G.Y."/>
            <person name="Coelho S.M."/>
            <person name="Collen J."/>
            <person name="Corre E."/>
            <person name="Da Silva C."/>
            <person name="Delage L."/>
            <person name="Delaroque N."/>
            <person name="Dittami S.M."/>
            <person name="Doulbeau S."/>
            <person name="Elias M."/>
            <person name="Farnham G."/>
            <person name="Gachon C.M."/>
            <person name="Gschloessl B."/>
            <person name="Heesch S."/>
            <person name="Jabbari K."/>
            <person name="Jubin C."/>
            <person name="Kawai H."/>
            <person name="Kimura K."/>
            <person name="Kloareg B."/>
            <person name="Kupper F.C."/>
            <person name="Lang D."/>
            <person name="Le Bail A."/>
            <person name="Leblanc C."/>
            <person name="Lerouge P."/>
            <person name="Lohr M."/>
            <person name="Lopez P.J."/>
            <person name="Martens C."/>
            <person name="Maumus F."/>
            <person name="Michel G."/>
            <person name="Miranda-Saavedra D."/>
            <person name="Morales J."/>
            <person name="Moreau H."/>
            <person name="Motomura T."/>
            <person name="Nagasato C."/>
            <person name="Napoli C.A."/>
            <person name="Nelson D.R."/>
            <person name="Nyvall-Collen P."/>
            <person name="Peters A.F."/>
            <person name="Pommier C."/>
            <person name="Potin P."/>
            <person name="Poulain J."/>
            <person name="Quesneville H."/>
            <person name="Read B."/>
            <person name="Rensing S.A."/>
            <person name="Ritter A."/>
            <person name="Rousvoal S."/>
            <person name="Samanta M."/>
            <person name="Samson G."/>
            <person name="Schroeder D.C."/>
            <person name="Segurens B."/>
            <person name="Strittmatter M."/>
            <person name="Tonon T."/>
            <person name="Tregear J.W."/>
            <person name="Valentin K."/>
            <person name="von Dassow P."/>
            <person name="Yamagishi T."/>
            <person name="Van de Peer Y."/>
            <person name="Wincker P."/>
        </authorList>
    </citation>
    <scope>NUCLEOTIDE SEQUENCE [LARGE SCALE GENOMIC DNA]</scope>
    <source>
        <strain evidence="2">Ec32 / CCAP1310/4</strain>
    </source>
</reference>
<proteinExistence type="predicted"/>
<dbReference type="InParanoid" id="D7FLI5"/>
<dbReference type="EMBL" id="FN648143">
    <property type="protein sequence ID" value="CBJ25801.1"/>
    <property type="molecule type" value="Genomic_DNA"/>
</dbReference>
<evidence type="ECO:0000313" key="2">
    <source>
        <dbReference type="Proteomes" id="UP000002630"/>
    </source>
</evidence>
<evidence type="ECO:0008006" key="3">
    <source>
        <dbReference type="Google" id="ProtNLM"/>
    </source>
</evidence>
<evidence type="ECO:0000313" key="1">
    <source>
        <dbReference type="EMBL" id="CBJ25801.1"/>
    </source>
</evidence>
<dbReference type="OMA" id="HIWPRGF"/>
<dbReference type="InterPro" id="IPR005049">
    <property type="entry name" value="STL-like"/>
</dbReference>
<dbReference type="OrthoDB" id="6083607at2759"/>
<dbReference type="EMBL" id="FN649737">
    <property type="protein sequence ID" value="CBJ25801.1"/>
    <property type="molecule type" value="Genomic_DNA"/>
</dbReference>
<dbReference type="Pfam" id="PF03385">
    <property type="entry name" value="STELLO"/>
    <property type="match status" value="1"/>
</dbReference>
<dbReference type="AlphaFoldDB" id="D7FLI5"/>
<organism evidence="1 2">
    <name type="scientific">Ectocarpus siliculosus</name>
    <name type="common">Brown alga</name>
    <name type="synonym">Conferva siliculosa</name>
    <dbReference type="NCBI Taxonomy" id="2880"/>
    <lineage>
        <taxon>Eukaryota</taxon>
        <taxon>Sar</taxon>
        <taxon>Stramenopiles</taxon>
        <taxon>Ochrophyta</taxon>
        <taxon>PX clade</taxon>
        <taxon>Phaeophyceae</taxon>
        <taxon>Ectocarpales</taxon>
        <taxon>Ectocarpaceae</taxon>
        <taxon>Ectocarpus</taxon>
    </lineage>
</organism>
<dbReference type="STRING" id="2880.D7FLI5"/>
<protein>
    <recommendedName>
        <fullName evidence="3">DUF288 domain-containing protein</fullName>
    </recommendedName>
</protein>
<dbReference type="eggNOG" id="ENOG502QTAG">
    <property type="taxonomic scope" value="Eukaryota"/>
</dbReference>
<accession>D7FLI5</accession>
<gene>
    <name evidence="1" type="ORF">Esi_0016_0050</name>
</gene>